<dbReference type="InterPro" id="IPR008775">
    <property type="entry name" value="Phytyl_CoA_dOase-like"/>
</dbReference>
<feature type="region of interest" description="Disordered" evidence="2">
    <location>
        <begin position="196"/>
        <end position="225"/>
    </location>
</feature>
<comment type="caution">
    <text evidence="3">The sequence shown here is derived from an EMBL/GenBank/DDBJ whole genome shotgun (WGS) entry which is preliminary data.</text>
</comment>
<accession>A0A9K3L0Z5</accession>
<proteinExistence type="predicted"/>
<evidence type="ECO:0000256" key="1">
    <source>
        <dbReference type="ARBA" id="ARBA00001962"/>
    </source>
</evidence>
<reference evidence="3" key="2">
    <citation type="submission" date="2021-04" db="EMBL/GenBank/DDBJ databases">
        <authorList>
            <person name="Podell S."/>
        </authorList>
    </citation>
    <scope>NUCLEOTIDE SEQUENCE</scope>
    <source>
        <strain evidence="3">Hildebrandi</strain>
    </source>
</reference>
<organism evidence="3 4">
    <name type="scientific">Nitzschia inconspicua</name>
    <dbReference type="NCBI Taxonomy" id="303405"/>
    <lineage>
        <taxon>Eukaryota</taxon>
        <taxon>Sar</taxon>
        <taxon>Stramenopiles</taxon>
        <taxon>Ochrophyta</taxon>
        <taxon>Bacillariophyta</taxon>
        <taxon>Bacillariophyceae</taxon>
        <taxon>Bacillariophycidae</taxon>
        <taxon>Bacillariales</taxon>
        <taxon>Bacillariaceae</taxon>
        <taxon>Nitzschia</taxon>
    </lineage>
</organism>
<dbReference type="OrthoDB" id="445007at2759"/>
<dbReference type="GO" id="GO:0046872">
    <property type="term" value="F:metal ion binding"/>
    <property type="evidence" value="ECO:0007669"/>
    <property type="project" value="UniProtKB-ARBA"/>
</dbReference>
<dbReference type="Pfam" id="PF05721">
    <property type="entry name" value="PhyH"/>
    <property type="match status" value="1"/>
</dbReference>
<dbReference type="AlphaFoldDB" id="A0A9K3L0Z5"/>
<evidence type="ECO:0000256" key="2">
    <source>
        <dbReference type="SAM" id="MobiDB-lite"/>
    </source>
</evidence>
<gene>
    <name evidence="3" type="ORF">IV203_008839</name>
</gene>
<protein>
    <submittedName>
        <fullName evidence="3">Mitomycin antibiotics/polyketide fumonisin biosynthesis protein</fullName>
    </submittedName>
</protein>
<dbReference type="PANTHER" id="PTHR20883">
    <property type="entry name" value="PHYTANOYL-COA DIOXYGENASE DOMAIN CONTAINING 1"/>
    <property type="match status" value="1"/>
</dbReference>
<dbReference type="PANTHER" id="PTHR20883:SF48">
    <property type="entry name" value="ECTOINE DIOXYGENASE"/>
    <property type="match status" value="1"/>
</dbReference>
<evidence type="ECO:0000313" key="3">
    <source>
        <dbReference type="EMBL" id="KAG7352791.1"/>
    </source>
</evidence>
<reference evidence="3" key="1">
    <citation type="journal article" date="2021" name="Sci. Rep.">
        <title>Diploid genomic architecture of Nitzschia inconspicua, an elite biomass production diatom.</title>
        <authorList>
            <person name="Oliver A."/>
            <person name="Podell S."/>
            <person name="Pinowska A."/>
            <person name="Traller J.C."/>
            <person name="Smith S.R."/>
            <person name="McClure R."/>
            <person name="Beliaev A."/>
            <person name="Bohutskyi P."/>
            <person name="Hill E.A."/>
            <person name="Rabines A."/>
            <person name="Zheng H."/>
            <person name="Allen L.Z."/>
            <person name="Kuo A."/>
            <person name="Grigoriev I.V."/>
            <person name="Allen A.E."/>
            <person name="Hazlebeck D."/>
            <person name="Allen E.E."/>
        </authorList>
    </citation>
    <scope>NUCLEOTIDE SEQUENCE</scope>
    <source>
        <strain evidence="3">Hildebrandi</strain>
    </source>
</reference>
<dbReference type="EMBL" id="JAGRRH010000017">
    <property type="protein sequence ID" value="KAG7352791.1"/>
    <property type="molecule type" value="Genomic_DNA"/>
</dbReference>
<evidence type="ECO:0000313" key="4">
    <source>
        <dbReference type="Proteomes" id="UP000693970"/>
    </source>
</evidence>
<dbReference type="GO" id="GO:0016491">
    <property type="term" value="F:oxidoreductase activity"/>
    <property type="evidence" value="ECO:0007669"/>
    <property type="project" value="UniProtKB-ARBA"/>
</dbReference>
<dbReference type="Proteomes" id="UP000693970">
    <property type="component" value="Unassembled WGS sequence"/>
</dbReference>
<sequence length="254" mass="28391">MEGLRQSLHSHGYVRIPPKIFQLDPVTIQELRKEFDRLFHGHYETGIYPDEIHWRPALTKDNVTRELCNAWKASNVIAKIVCGEKLGQLAAALMGWSVVRIGQDDVLHKPPLSNAVGFHQDGAYISDNFVPSHDNCLTMWIALDDADQENGALQYAPGSHHWPYQSVGTVAESSFHFLNNENEKEPVVKRRCSYGTTEKCGGSSRKGSRRGDSLGRDSCSTSWTNGGPSSKFVAWQWTEHIQHTITKGFGSALN</sequence>
<keyword evidence="4" id="KW-1185">Reference proteome</keyword>
<name>A0A9K3L0Z5_9STRA</name>
<comment type="cofactor">
    <cofactor evidence="1">
        <name>Fe cation</name>
        <dbReference type="ChEBI" id="CHEBI:24875"/>
    </cofactor>
</comment>